<sequence>MGAAHYALRIWKIPFMYSWTTQKLEWPANVVADCLASLMCDKLLQEVAFENPPTAARGLLLNDLPSVSI</sequence>
<protein>
    <recommendedName>
        <fullName evidence="3">RNase H type-1 domain-containing protein</fullName>
    </recommendedName>
</protein>
<organism evidence="1 2">
    <name type="scientific">Hibiscus sabdariffa</name>
    <name type="common">roselle</name>
    <dbReference type="NCBI Taxonomy" id="183260"/>
    <lineage>
        <taxon>Eukaryota</taxon>
        <taxon>Viridiplantae</taxon>
        <taxon>Streptophyta</taxon>
        <taxon>Embryophyta</taxon>
        <taxon>Tracheophyta</taxon>
        <taxon>Spermatophyta</taxon>
        <taxon>Magnoliopsida</taxon>
        <taxon>eudicotyledons</taxon>
        <taxon>Gunneridae</taxon>
        <taxon>Pentapetalae</taxon>
        <taxon>rosids</taxon>
        <taxon>malvids</taxon>
        <taxon>Malvales</taxon>
        <taxon>Malvaceae</taxon>
        <taxon>Malvoideae</taxon>
        <taxon>Hibiscus</taxon>
    </lineage>
</organism>
<reference evidence="1 2" key="1">
    <citation type="journal article" date="2024" name="G3 (Bethesda)">
        <title>Genome assembly of Hibiscus sabdariffa L. provides insights into metabolisms of medicinal natural products.</title>
        <authorList>
            <person name="Kim T."/>
        </authorList>
    </citation>
    <scope>NUCLEOTIDE SEQUENCE [LARGE SCALE GENOMIC DNA]</scope>
    <source>
        <strain evidence="1">TK-2024</strain>
        <tissue evidence="1">Old leaves</tissue>
    </source>
</reference>
<comment type="caution">
    <text evidence="1">The sequence shown here is derived from an EMBL/GenBank/DDBJ whole genome shotgun (WGS) entry which is preliminary data.</text>
</comment>
<dbReference type="Proteomes" id="UP001472677">
    <property type="component" value="Unassembled WGS sequence"/>
</dbReference>
<keyword evidence="2" id="KW-1185">Reference proteome</keyword>
<evidence type="ECO:0000313" key="1">
    <source>
        <dbReference type="EMBL" id="KAK8504946.1"/>
    </source>
</evidence>
<proteinExistence type="predicted"/>
<evidence type="ECO:0008006" key="3">
    <source>
        <dbReference type="Google" id="ProtNLM"/>
    </source>
</evidence>
<evidence type="ECO:0000313" key="2">
    <source>
        <dbReference type="Proteomes" id="UP001472677"/>
    </source>
</evidence>
<gene>
    <name evidence="1" type="ORF">V6N12_058042</name>
</gene>
<name>A0ABR2BCU6_9ROSI</name>
<accession>A0ABR2BCU6</accession>
<dbReference type="EMBL" id="JBBPBM010000133">
    <property type="protein sequence ID" value="KAK8504946.1"/>
    <property type="molecule type" value="Genomic_DNA"/>
</dbReference>